<keyword evidence="3" id="KW-0732">Signal</keyword>
<evidence type="ECO:0000256" key="2">
    <source>
        <dbReference type="SAM" id="Phobius"/>
    </source>
</evidence>
<evidence type="ECO:0000256" key="3">
    <source>
        <dbReference type="SAM" id="SignalP"/>
    </source>
</evidence>
<dbReference type="Pfam" id="PF07898">
    <property type="entry name" value="DUF1676"/>
    <property type="match status" value="1"/>
</dbReference>
<dbReference type="Proteomes" id="UP000694866">
    <property type="component" value="Unplaced"/>
</dbReference>
<accession>A0A0C9RX42</accession>
<protein>
    <submittedName>
        <fullName evidence="4">Cdc123 protein</fullName>
    </submittedName>
    <submittedName>
        <fullName evidence="6">Uncharacterized protein Osi10a</fullName>
    </submittedName>
</protein>
<dbReference type="GO" id="GO:0016020">
    <property type="term" value="C:membrane"/>
    <property type="evidence" value="ECO:0007669"/>
    <property type="project" value="TreeGrafter"/>
</dbReference>
<dbReference type="KEGG" id="fas:105273640"/>
<dbReference type="CTD" id="54520442"/>
<keyword evidence="2" id="KW-0472">Membrane</keyword>
<evidence type="ECO:0000313" key="5">
    <source>
        <dbReference type="Proteomes" id="UP000694866"/>
    </source>
</evidence>
<feature type="signal peptide" evidence="3">
    <location>
        <begin position="1"/>
        <end position="17"/>
    </location>
</feature>
<reference evidence="4" key="1">
    <citation type="submission" date="2015-01" db="EMBL/GenBank/DDBJ databases">
        <title>Transcriptome Assembly of Fopius arisanus.</title>
        <authorList>
            <person name="Geib S."/>
        </authorList>
    </citation>
    <scope>NUCLEOTIDE SEQUENCE</scope>
</reference>
<accession>A0A9R1UBK3</accession>
<dbReference type="InterPro" id="IPR012464">
    <property type="entry name" value="DUF1676"/>
</dbReference>
<dbReference type="EMBL" id="GBYB01013660">
    <property type="protein sequence ID" value="JAG83427.1"/>
    <property type="molecule type" value="Transcribed_RNA"/>
</dbReference>
<name>A0A0C9RX42_9HYME</name>
<keyword evidence="2" id="KW-0812">Transmembrane</keyword>
<dbReference type="PANTHER" id="PTHR21879">
    <property type="entry name" value="FI03362P-RELATED-RELATED"/>
    <property type="match status" value="1"/>
</dbReference>
<proteinExistence type="predicted"/>
<feature type="region of interest" description="Disordered" evidence="1">
    <location>
        <begin position="283"/>
        <end position="306"/>
    </location>
</feature>
<organism evidence="4">
    <name type="scientific">Fopius arisanus</name>
    <dbReference type="NCBI Taxonomy" id="64838"/>
    <lineage>
        <taxon>Eukaryota</taxon>
        <taxon>Metazoa</taxon>
        <taxon>Ecdysozoa</taxon>
        <taxon>Arthropoda</taxon>
        <taxon>Hexapoda</taxon>
        <taxon>Insecta</taxon>
        <taxon>Pterygota</taxon>
        <taxon>Neoptera</taxon>
        <taxon>Endopterygota</taxon>
        <taxon>Hymenoptera</taxon>
        <taxon>Apocrita</taxon>
        <taxon>Ichneumonoidea</taxon>
        <taxon>Braconidae</taxon>
        <taxon>Opiinae</taxon>
        <taxon>Fopius</taxon>
    </lineage>
</organism>
<dbReference type="PANTHER" id="PTHR21879:SF27">
    <property type="entry name" value="OSIRIS 10A"/>
    <property type="match status" value="1"/>
</dbReference>
<evidence type="ECO:0000256" key="1">
    <source>
        <dbReference type="SAM" id="MobiDB-lite"/>
    </source>
</evidence>
<reference evidence="6" key="2">
    <citation type="submission" date="2025-04" db="UniProtKB">
        <authorList>
            <consortium name="RefSeq"/>
        </authorList>
    </citation>
    <scope>IDENTIFICATION</scope>
    <source>
        <strain evidence="6">USDA-PBARC FA_bdor</strain>
        <tissue evidence="6">Whole organism</tissue>
    </source>
</reference>
<dbReference type="GeneID" id="105273640"/>
<sequence length="306" mass="33949">MKRQFRDFLFLIYLSTGITVMLEPKDGVNEPDLEPENPASFTDVFAKCIAKNKKGTFECFNRGSLSVLSTLNDHNHLDFGNVKLERSDGEGRDLLDLDYDPKDFGNVVKAAARLMERRNLKWDMASIYPGLQMRVGPMLDGNGVLEFVVDERYGGHTDRQLGTGRMLVRSLVLPFLLGFKFSLASLIPLVFGILLVVTKKALLLTKVALLLSGLLGWNSLVSSPGFAGFGGSPVLAQHGYGGNHHPGFGHGGHQFGYRPYRTDYGGYNQHVIREVVNVYDPEVDTADDEPSNSPRSGKNFIWATRH</sequence>
<keyword evidence="5" id="KW-1185">Reference proteome</keyword>
<gene>
    <name evidence="4" type="primary">cdc123</name>
    <name evidence="6" type="synonym">Osi10a</name>
    <name evidence="4" type="ORF">g.15602</name>
</gene>
<evidence type="ECO:0000313" key="6">
    <source>
        <dbReference type="RefSeq" id="XP_011314498.1"/>
    </source>
</evidence>
<dbReference type="OrthoDB" id="8197686at2759"/>
<dbReference type="AlphaFoldDB" id="A0A0C9RX42"/>
<evidence type="ECO:0000313" key="4">
    <source>
        <dbReference type="EMBL" id="JAG83427.1"/>
    </source>
</evidence>
<dbReference type="RefSeq" id="XP_011314498.1">
    <property type="nucleotide sequence ID" value="XM_011316196.1"/>
</dbReference>
<feature type="transmembrane region" description="Helical" evidence="2">
    <location>
        <begin position="171"/>
        <end position="197"/>
    </location>
</feature>
<keyword evidence="2" id="KW-1133">Transmembrane helix</keyword>
<feature type="chain" id="PRO_5044541833" evidence="3">
    <location>
        <begin position="18"/>
        <end position="306"/>
    </location>
</feature>